<evidence type="ECO:0000256" key="5">
    <source>
        <dbReference type="SAM" id="Phobius"/>
    </source>
</evidence>
<organism evidence="6 7">
    <name type="scientific">Penicillium antarcticum</name>
    <dbReference type="NCBI Taxonomy" id="416450"/>
    <lineage>
        <taxon>Eukaryota</taxon>
        <taxon>Fungi</taxon>
        <taxon>Dikarya</taxon>
        <taxon>Ascomycota</taxon>
        <taxon>Pezizomycotina</taxon>
        <taxon>Eurotiomycetes</taxon>
        <taxon>Eurotiomycetidae</taxon>
        <taxon>Eurotiales</taxon>
        <taxon>Aspergillaceae</taxon>
        <taxon>Penicillium</taxon>
    </lineage>
</organism>
<evidence type="ECO:0000256" key="2">
    <source>
        <dbReference type="ARBA" id="ARBA00022692"/>
    </source>
</evidence>
<dbReference type="InterPro" id="IPR005829">
    <property type="entry name" value="Sugar_transporter_CS"/>
</dbReference>
<evidence type="ECO:0000256" key="3">
    <source>
        <dbReference type="ARBA" id="ARBA00022989"/>
    </source>
</evidence>
<name>A0A1V6QKU1_9EURO</name>
<feature type="transmembrane region" description="Helical" evidence="5">
    <location>
        <begin position="269"/>
        <end position="290"/>
    </location>
</feature>
<proteinExistence type="predicted"/>
<dbReference type="InterPro" id="IPR005828">
    <property type="entry name" value="MFS_sugar_transport-like"/>
</dbReference>
<feature type="transmembrane region" description="Helical" evidence="5">
    <location>
        <begin position="86"/>
        <end position="104"/>
    </location>
</feature>
<dbReference type="PROSITE" id="PS00216">
    <property type="entry name" value="SUGAR_TRANSPORT_1"/>
    <property type="match status" value="1"/>
</dbReference>
<feature type="transmembrane region" description="Helical" evidence="5">
    <location>
        <begin position="226"/>
        <end position="246"/>
    </location>
</feature>
<evidence type="ECO:0000256" key="1">
    <source>
        <dbReference type="ARBA" id="ARBA00004141"/>
    </source>
</evidence>
<protein>
    <recommendedName>
        <fullName evidence="8">Major facilitator superfamily (MFS) profile domain-containing protein</fullName>
    </recommendedName>
</protein>
<reference evidence="7" key="1">
    <citation type="journal article" date="2017" name="Nat. Microbiol.">
        <title>Global analysis of biosynthetic gene clusters reveals vast potential of secondary metabolite production in Penicillium species.</title>
        <authorList>
            <person name="Nielsen J.C."/>
            <person name="Grijseels S."/>
            <person name="Prigent S."/>
            <person name="Ji B."/>
            <person name="Dainat J."/>
            <person name="Nielsen K.F."/>
            <person name="Frisvad J.C."/>
            <person name="Workman M."/>
            <person name="Nielsen J."/>
        </authorList>
    </citation>
    <scope>NUCLEOTIDE SEQUENCE [LARGE SCALE GENOMIC DNA]</scope>
    <source>
        <strain evidence="7">IBT 31811</strain>
    </source>
</reference>
<keyword evidence="2 5" id="KW-0812">Transmembrane</keyword>
<gene>
    <name evidence="6" type="ORF">PENANT_c002G03308</name>
</gene>
<dbReference type="PANTHER" id="PTHR48022">
    <property type="entry name" value="PLASTIDIC GLUCOSE TRANSPORTER 4"/>
    <property type="match status" value="1"/>
</dbReference>
<accession>A0A1V6QKU1</accession>
<dbReference type="GO" id="GO:0005351">
    <property type="term" value="F:carbohydrate:proton symporter activity"/>
    <property type="evidence" value="ECO:0007669"/>
    <property type="project" value="TreeGrafter"/>
</dbReference>
<dbReference type="EMBL" id="MDYN01000002">
    <property type="protein sequence ID" value="OQD89820.1"/>
    <property type="molecule type" value="Genomic_DNA"/>
</dbReference>
<dbReference type="SUPFAM" id="SSF103473">
    <property type="entry name" value="MFS general substrate transporter"/>
    <property type="match status" value="1"/>
</dbReference>
<keyword evidence="4 5" id="KW-0472">Membrane</keyword>
<evidence type="ECO:0000313" key="7">
    <source>
        <dbReference type="Proteomes" id="UP000191672"/>
    </source>
</evidence>
<feature type="transmembrane region" description="Helical" evidence="5">
    <location>
        <begin position="187"/>
        <end position="206"/>
    </location>
</feature>
<keyword evidence="7" id="KW-1185">Reference proteome</keyword>
<dbReference type="Pfam" id="PF00083">
    <property type="entry name" value="Sugar_tr"/>
    <property type="match status" value="1"/>
</dbReference>
<comment type="subcellular location">
    <subcellularLocation>
        <location evidence="1">Membrane</location>
        <topology evidence="1">Multi-pass membrane protein</topology>
    </subcellularLocation>
</comment>
<keyword evidence="3 5" id="KW-1133">Transmembrane helix</keyword>
<evidence type="ECO:0000313" key="6">
    <source>
        <dbReference type="EMBL" id="OQD89820.1"/>
    </source>
</evidence>
<dbReference type="AlphaFoldDB" id="A0A1V6QKU1"/>
<evidence type="ECO:0000256" key="4">
    <source>
        <dbReference type="ARBA" id="ARBA00023136"/>
    </source>
</evidence>
<dbReference type="GO" id="GO:0016020">
    <property type="term" value="C:membrane"/>
    <property type="evidence" value="ECO:0007669"/>
    <property type="project" value="UniProtKB-SubCell"/>
</dbReference>
<dbReference type="InterPro" id="IPR036259">
    <property type="entry name" value="MFS_trans_sf"/>
</dbReference>
<dbReference type="Gene3D" id="1.20.1250.20">
    <property type="entry name" value="MFS general substrate transporter like domains"/>
    <property type="match status" value="1"/>
</dbReference>
<sequence length="398" mass="44581">MSLFGYDQGVFNGVVITQDFLETHNLVGPSKTKDLSTVTAIYDTTSFSLPQMFVGRIILGVGKGINTATAPIWQTETSQLKWRGGLVILAMMMNITGFCLVNWINYGFSFAGSSVAWRFPLAFQFMFLFVLRATTPWLPESSRWLLAHGKEEEAIEVLSCLEAKPIDDPRVLLKKDKKSDTKTLRRLFLGIGTQFVQRFGGINVMSYYMPTVLTNSVGLPEKMARLLSACNAVSYLIFSGLAILFVERMGRRVLMLSSTVAHESVNDQVYANASVALFFLYHGAFGIGMLGNPWLYPTEINSLPMRTKGAAAATATNWYVSISLLLYVSHPNRSLEDLDAYYRSNLLLLVTRDPDAISRNRPQKCIERKDEQFVKIAVKKGFLPAEAAEHLEYTTEER</sequence>
<dbReference type="InterPro" id="IPR050360">
    <property type="entry name" value="MFS_Sugar_Transporters"/>
</dbReference>
<feature type="transmembrane region" description="Helical" evidence="5">
    <location>
        <begin position="116"/>
        <end position="134"/>
    </location>
</feature>
<comment type="caution">
    <text evidence="6">The sequence shown here is derived from an EMBL/GenBank/DDBJ whole genome shotgun (WGS) entry which is preliminary data.</text>
</comment>
<dbReference type="Proteomes" id="UP000191672">
    <property type="component" value="Unassembled WGS sequence"/>
</dbReference>
<dbReference type="PANTHER" id="PTHR48022:SF26">
    <property type="entry name" value="MAJOR FACILITATOR SUPERFAMILY (MFS) PROFILE DOMAIN-CONTAINING PROTEIN-RELATED"/>
    <property type="match status" value="1"/>
</dbReference>
<evidence type="ECO:0008006" key="8">
    <source>
        <dbReference type="Google" id="ProtNLM"/>
    </source>
</evidence>